<keyword evidence="3" id="KW-1185">Reference proteome</keyword>
<dbReference type="EMBL" id="KV925529">
    <property type="protein sequence ID" value="PIO35801.1"/>
    <property type="molecule type" value="Genomic_DNA"/>
</dbReference>
<name>A0A2G9S8N7_AQUCT</name>
<reference evidence="3" key="1">
    <citation type="journal article" date="2017" name="Nat. Commun.">
        <title>The North American bullfrog draft genome provides insight into hormonal regulation of long noncoding RNA.</title>
        <authorList>
            <person name="Hammond S.A."/>
            <person name="Warren R.L."/>
            <person name="Vandervalk B.P."/>
            <person name="Kucuk E."/>
            <person name="Khan H."/>
            <person name="Gibb E.A."/>
            <person name="Pandoh P."/>
            <person name="Kirk H."/>
            <person name="Zhao Y."/>
            <person name="Jones M."/>
            <person name="Mungall A.J."/>
            <person name="Coope R."/>
            <person name="Pleasance S."/>
            <person name="Moore R.A."/>
            <person name="Holt R.A."/>
            <person name="Round J.M."/>
            <person name="Ohora S."/>
            <person name="Walle B.V."/>
            <person name="Veldhoen N."/>
            <person name="Helbing C.C."/>
            <person name="Birol I."/>
        </authorList>
    </citation>
    <scope>NUCLEOTIDE SEQUENCE [LARGE SCALE GENOMIC DNA]</scope>
</reference>
<dbReference type="OrthoDB" id="9766133at2759"/>
<feature type="compositionally biased region" description="Polar residues" evidence="1">
    <location>
        <begin position="372"/>
        <end position="382"/>
    </location>
</feature>
<evidence type="ECO:0000313" key="3">
    <source>
        <dbReference type="Proteomes" id="UP000228934"/>
    </source>
</evidence>
<feature type="compositionally biased region" description="Acidic residues" evidence="1">
    <location>
        <begin position="353"/>
        <end position="367"/>
    </location>
</feature>
<accession>A0A2G9S8N7</accession>
<gene>
    <name evidence="2" type="ORF">AB205_0113630</name>
</gene>
<evidence type="ECO:0000313" key="2">
    <source>
        <dbReference type="EMBL" id="PIO35801.1"/>
    </source>
</evidence>
<protein>
    <submittedName>
        <fullName evidence="2">Uncharacterized protein</fullName>
    </submittedName>
</protein>
<dbReference type="AlphaFoldDB" id="A0A2G9S8N7"/>
<feature type="compositionally biased region" description="Low complexity" evidence="1">
    <location>
        <begin position="315"/>
        <end position="329"/>
    </location>
</feature>
<dbReference type="Proteomes" id="UP000228934">
    <property type="component" value="Unassembled WGS sequence"/>
</dbReference>
<proteinExistence type="predicted"/>
<sequence>MPFHTNPGIAVCKYPSSLLTASSPPPRRLRTPPVVCRGTAALPSCVLCGRGGEAVQTAAGSGPSAVCDEGQAHGQCLHRMDEACDLDRLGSGPAYFNALDPNGQRKRYVADRSMLEPVNGCPVPRNQPLQTNLPGYGQESTSHYNPLQRLQDIASMMNMDGVNGSHNVDRRVSEPSPQAYFYNQSEPPIHPTGPDPPRHYTPDIPIKSCKPLKNGMHPFNTFCHVEPEYNVEHLNYGLAESGFGMHLPVYRQSPQALDNIGVPTKINTPPDFGTDLEDLVQLDWSNNGENQMENKALQRKSSFLAMIQDPEISNGTHSSTLSDSLLDGGMEQSTPSHVDDGLSGQGPLTIMSPDEEALSFEDELEDFDTSHELSPNSSELQV</sequence>
<evidence type="ECO:0000256" key="1">
    <source>
        <dbReference type="SAM" id="MobiDB-lite"/>
    </source>
</evidence>
<feature type="non-terminal residue" evidence="2">
    <location>
        <position position="382"/>
    </location>
</feature>
<organism evidence="2 3">
    <name type="scientific">Aquarana catesbeiana</name>
    <name type="common">American bullfrog</name>
    <name type="synonym">Rana catesbeiana</name>
    <dbReference type="NCBI Taxonomy" id="8400"/>
    <lineage>
        <taxon>Eukaryota</taxon>
        <taxon>Metazoa</taxon>
        <taxon>Chordata</taxon>
        <taxon>Craniata</taxon>
        <taxon>Vertebrata</taxon>
        <taxon>Euteleostomi</taxon>
        <taxon>Amphibia</taxon>
        <taxon>Batrachia</taxon>
        <taxon>Anura</taxon>
        <taxon>Neobatrachia</taxon>
        <taxon>Ranoidea</taxon>
        <taxon>Ranidae</taxon>
        <taxon>Aquarana</taxon>
    </lineage>
</organism>
<feature type="region of interest" description="Disordered" evidence="1">
    <location>
        <begin position="312"/>
        <end position="382"/>
    </location>
</feature>